<feature type="compositionally biased region" description="Acidic residues" evidence="1">
    <location>
        <begin position="311"/>
        <end position="335"/>
    </location>
</feature>
<gene>
    <name evidence="2" type="ORF">QBC34DRAFT_462905</name>
</gene>
<feature type="compositionally biased region" description="Basic and acidic residues" evidence="1">
    <location>
        <begin position="892"/>
        <end position="910"/>
    </location>
</feature>
<feature type="compositionally biased region" description="Acidic residues" evidence="1">
    <location>
        <begin position="834"/>
        <end position="849"/>
    </location>
</feature>
<feature type="compositionally biased region" description="Basic and acidic residues" evidence="1">
    <location>
        <begin position="386"/>
        <end position="399"/>
    </location>
</feature>
<name>A0AAV9GPL9_9PEZI</name>
<feature type="compositionally biased region" description="Polar residues" evidence="1">
    <location>
        <begin position="589"/>
        <end position="606"/>
    </location>
</feature>
<sequence>MDNNANANAAPSSSRPCRIVPPCQRGGHGTDTSSGFGTGWQRANAVGKYHMTEDGLFVDLKALKKGDVYRKSDFLVRARAWFKAEVDRLAHLELALSEQAGGASILDELYAEDGVILAKAAGSRRRKRKADSSDSEFDDGDNDEDKPAKKKRVGWSETPPTRIQPSRRARAKVLEKYPAPPEPSEENPLRRSRTDMPKAERTTPQKTTPQKTTPQKTTPQKTTPQKTTPQKTTPQKAPAKDTSKAKKTTAQKAPKTTAKTTSKAKKTTAQKAPKSTVKTTSKTKTTAAQKAPKSTAKATPKTKAKAKAAKDDDEDEVEEEEEEVEEQPEDGEGEKEDVKEDEKGDIKEEGKGDNENEVAAPNEPGDDDLADDSMPLFEPVAPPATKEGEGKEEITKGNEEEAAPAPVTPEPTAPEPTAPESAAPEPDAPEPDAPEPAAPEQTRSPPPTAEKPTTEAPERAAPEPAALEPTATEPLHSLPPTAQPATDAPEPPTASSLTPLDVDHPPERRPTAISVDINPFQSTLGQTHQDEGPTPIDQAIAELSSLVAEAQAAADASKRLDSSEPSPPDETPIPLPIPQTAPSNPPLTNPFSAPTNPFSAPATNPFSVPPINPFSIPPNPQQQQQPPIPTTTLTPPSPPPILLPHPPIPARPASPEPPEPETKGDYQLTWGEWKAYNLRTSHSSTPPSSFPHRDAEPSAFIARLEEKINFASTLLRLRVEDSAEKEGEGDTQTPVESGEAASEDREGDGKRAKCALGDGYVVQRRFTPAAAESPPLKARPLGVVPAVGIREVMRRAEERREARRREEVRVRGVVDGAEEQQEVGDEDVPRESLEGEDEEEGGSSEDDWRDDVVPVGEEELLGEVIEEREREYERLSIDVMEEEERIEDERFEDERYGDERAEGESSGNERFEDDGMGDKRFEAEKFAEEFFEDEMMEVNGVEVVLESVEKDDQGGKEGGGEKYKYNPGTPDEFEMDIYGHSDGEKGNGSGDDNVSFHALGKKLQVAGDDEMVGAEDAGEEEQNDTEGARRQRELDDQYDRESFGYEDDDEATWDREDEELNDAEDRIPPASPPLLPVEQGASPVPPLHLPTAGKDIPRSVGSAPEAPMEISPTLGNWSIGSLSGDPLTEIIAFAGLKFAVDICTNKYEKGEDLIIML</sequence>
<feature type="region of interest" description="Disordered" evidence="1">
    <location>
        <begin position="797"/>
        <end position="867"/>
    </location>
</feature>
<feature type="compositionally biased region" description="Basic and acidic residues" evidence="1">
    <location>
        <begin position="501"/>
        <end position="510"/>
    </location>
</feature>
<feature type="compositionally biased region" description="Low complexity" evidence="1">
    <location>
        <begin position="621"/>
        <end position="634"/>
    </location>
</feature>
<feature type="compositionally biased region" description="Basic and acidic residues" evidence="1">
    <location>
        <begin position="797"/>
        <end position="812"/>
    </location>
</feature>
<feature type="compositionally biased region" description="Low complexity" evidence="1">
    <location>
        <begin position="248"/>
        <end position="261"/>
    </location>
</feature>
<feature type="compositionally biased region" description="Basic and acidic residues" evidence="1">
    <location>
        <begin position="1026"/>
        <end position="1043"/>
    </location>
</feature>
<evidence type="ECO:0000256" key="1">
    <source>
        <dbReference type="SAM" id="MobiDB-lite"/>
    </source>
</evidence>
<evidence type="ECO:0000313" key="2">
    <source>
        <dbReference type="EMBL" id="KAK4449626.1"/>
    </source>
</evidence>
<evidence type="ECO:0000313" key="3">
    <source>
        <dbReference type="Proteomes" id="UP001321760"/>
    </source>
</evidence>
<feature type="compositionally biased region" description="Pro residues" evidence="1">
    <location>
        <begin position="565"/>
        <end position="588"/>
    </location>
</feature>
<feature type="compositionally biased region" description="Acidic residues" evidence="1">
    <location>
        <begin position="1007"/>
        <end position="1024"/>
    </location>
</feature>
<comment type="caution">
    <text evidence="2">The sequence shown here is derived from an EMBL/GenBank/DDBJ whole genome shotgun (WGS) entry which is preliminary data.</text>
</comment>
<feature type="compositionally biased region" description="Basic and acidic residues" evidence="1">
    <location>
        <begin position="948"/>
        <end position="964"/>
    </location>
</feature>
<feature type="compositionally biased region" description="Pro residues" evidence="1">
    <location>
        <begin position="635"/>
        <end position="657"/>
    </location>
</feature>
<dbReference type="Proteomes" id="UP001321760">
    <property type="component" value="Unassembled WGS sequence"/>
</dbReference>
<keyword evidence="3" id="KW-1185">Reference proteome</keyword>
<feature type="region of interest" description="Disordered" evidence="1">
    <location>
        <begin position="948"/>
        <end position="1105"/>
    </location>
</feature>
<feature type="compositionally biased region" description="Acidic residues" evidence="1">
    <location>
        <begin position="133"/>
        <end position="144"/>
    </location>
</feature>
<feature type="compositionally biased region" description="Acidic residues" evidence="1">
    <location>
        <begin position="881"/>
        <end position="891"/>
    </location>
</feature>
<feature type="compositionally biased region" description="Low complexity" evidence="1">
    <location>
        <begin position="204"/>
        <end position="237"/>
    </location>
</feature>
<feature type="region of interest" description="Disordered" evidence="1">
    <location>
        <begin position="721"/>
        <end position="752"/>
    </location>
</feature>
<reference evidence="2" key="2">
    <citation type="submission" date="2023-05" db="EMBL/GenBank/DDBJ databases">
        <authorList>
            <consortium name="Lawrence Berkeley National Laboratory"/>
            <person name="Steindorff A."/>
            <person name="Hensen N."/>
            <person name="Bonometti L."/>
            <person name="Westerberg I."/>
            <person name="Brannstrom I.O."/>
            <person name="Guillou S."/>
            <person name="Cros-Aarteil S."/>
            <person name="Calhoun S."/>
            <person name="Haridas S."/>
            <person name="Kuo A."/>
            <person name="Mondo S."/>
            <person name="Pangilinan J."/>
            <person name="Riley R."/>
            <person name="Labutti K."/>
            <person name="Andreopoulos B."/>
            <person name="Lipzen A."/>
            <person name="Chen C."/>
            <person name="Yanf M."/>
            <person name="Daum C."/>
            <person name="Ng V."/>
            <person name="Clum A."/>
            <person name="Ohm R."/>
            <person name="Martin F."/>
            <person name="Silar P."/>
            <person name="Natvig D."/>
            <person name="Lalanne C."/>
            <person name="Gautier V."/>
            <person name="Ament-Velasquez S.L."/>
            <person name="Kruys A."/>
            <person name="Hutchinson M.I."/>
            <person name="Powell A.J."/>
            <person name="Barry K."/>
            <person name="Miller A.N."/>
            <person name="Grigoriev I.V."/>
            <person name="Debuchy R."/>
            <person name="Gladieux P."/>
            <person name="Thoren M.H."/>
            <person name="Johannesson H."/>
        </authorList>
    </citation>
    <scope>NUCLEOTIDE SEQUENCE</scope>
    <source>
        <strain evidence="2">PSN243</strain>
    </source>
</reference>
<feature type="compositionally biased region" description="Basic and acidic residues" evidence="1">
    <location>
        <begin position="336"/>
        <end position="354"/>
    </location>
</feature>
<protein>
    <submittedName>
        <fullName evidence="2">Uncharacterized protein</fullName>
    </submittedName>
</protein>
<feature type="compositionally biased region" description="Basic and acidic residues" evidence="1">
    <location>
        <begin position="452"/>
        <end position="461"/>
    </location>
</feature>
<feature type="compositionally biased region" description="Low complexity" evidence="1">
    <location>
        <begin position="462"/>
        <end position="474"/>
    </location>
</feature>
<organism evidence="2 3">
    <name type="scientific">Podospora aff. communis PSN243</name>
    <dbReference type="NCBI Taxonomy" id="3040156"/>
    <lineage>
        <taxon>Eukaryota</taxon>
        <taxon>Fungi</taxon>
        <taxon>Dikarya</taxon>
        <taxon>Ascomycota</taxon>
        <taxon>Pezizomycotina</taxon>
        <taxon>Sordariomycetes</taxon>
        <taxon>Sordariomycetidae</taxon>
        <taxon>Sordariales</taxon>
        <taxon>Podosporaceae</taxon>
        <taxon>Podospora</taxon>
    </lineage>
</organism>
<feature type="region of interest" description="Disordered" evidence="1">
    <location>
        <begin position="881"/>
        <end position="917"/>
    </location>
</feature>
<feature type="compositionally biased region" description="Acidic residues" evidence="1">
    <location>
        <begin position="1044"/>
        <end position="1062"/>
    </location>
</feature>
<proteinExistence type="predicted"/>
<feature type="compositionally biased region" description="Basic and acidic residues" evidence="1">
    <location>
        <begin position="742"/>
        <end position="751"/>
    </location>
</feature>
<reference evidence="2" key="1">
    <citation type="journal article" date="2023" name="Mol. Phylogenet. Evol.">
        <title>Genome-scale phylogeny and comparative genomics of the fungal order Sordariales.</title>
        <authorList>
            <person name="Hensen N."/>
            <person name="Bonometti L."/>
            <person name="Westerberg I."/>
            <person name="Brannstrom I.O."/>
            <person name="Guillou S."/>
            <person name="Cros-Aarteil S."/>
            <person name="Calhoun S."/>
            <person name="Haridas S."/>
            <person name="Kuo A."/>
            <person name="Mondo S."/>
            <person name="Pangilinan J."/>
            <person name="Riley R."/>
            <person name="LaButti K."/>
            <person name="Andreopoulos B."/>
            <person name="Lipzen A."/>
            <person name="Chen C."/>
            <person name="Yan M."/>
            <person name="Daum C."/>
            <person name="Ng V."/>
            <person name="Clum A."/>
            <person name="Steindorff A."/>
            <person name="Ohm R.A."/>
            <person name="Martin F."/>
            <person name="Silar P."/>
            <person name="Natvig D.O."/>
            <person name="Lalanne C."/>
            <person name="Gautier V."/>
            <person name="Ament-Velasquez S.L."/>
            <person name="Kruys A."/>
            <person name="Hutchinson M.I."/>
            <person name="Powell A.J."/>
            <person name="Barry K."/>
            <person name="Miller A.N."/>
            <person name="Grigoriev I.V."/>
            <person name="Debuchy R."/>
            <person name="Gladieux P."/>
            <person name="Hiltunen Thoren M."/>
            <person name="Johannesson H."/>
        </authorList>
    </citation>
    <scope>NUCLEOTIDE SEQUENCE</scope>
    <source>
        <strain evidence="2">PSN243</strain>
    </source>
</reference>
<feature type="compositionally biased region" description="Low complexity" evidence="1">
    <location>
        <begin position="269"/>
        <end position="299"/>
    </location>
</feature>
<dbReference type="EMBL" id="MU865936">
    <property type="protein sequence ID" value="KAK4449626.1"/>
    <property type="molecule type" value="Genomic_DNA"/>
</dbReference>
<feature type="compositionally biased region" description="Basic and acidic residues" evidence="1">
    <location>
        <begin position="187"/>
        <end position="203"/>
    </location>
</feature>
<accession>A0AAV9GPL9</accession>
<feature type="compositionally biased region" description="Acidic residues" evidence="1">
    <location>
        <begin position="816"/>
        <end position="826"/>
    </location>
</feature>
<feature type="compositionally biased region" description="Pro residues" evidence="1">
    <location>
        <begin position="406"/>
        <end position="417"/>
    </location>
</feature>
<dbReference type="AlphaFoldDB" id="A0AAV9GPL9"/>
<feature type="compositionally biased region" description="Pro residues" evidence="1">
    <location>
        <begin position="607"/>
        <end position="620"/>
    </location>
</feature>
<feature type="region of interest" description="Disordered" evidence="1">
    <location>
        <begin position="120"/>
        <end position="665"/>
    </location>
</feature>